<evidence type="ECO:0000313" key="1">
    <source>
        <dbReference type="EMBL" id="GBO20386.1"/>
    </source>
</evidence>
<accession>A0A4Y2V8I2</accession>
<reference evidence="1 2" key="1">
    <citation type="journal article" date="2019" name="Sci. Rep.">
        <title>Orb-weaving spider Araneus ventricosus genome elucidates the spidroin gene catalogue.</title>
        <authorList>
            <person name="Kono N."/>
            <person name="Nakamura H."/>
            <person name="Ohtoshi R."/>
            <person name="Moran D.A.P."/>
            <person name="Shinohara A."/>
            <person name="Yoshida Y."/>
            <person name="Fujiwara M."/>
            <person name="Mori M."/>
            <person name="Tomita M."/>
            <person name="Arakawa K."/>
        </authorList>
    </citation>
    <scope>NUCLEOTIDE SEQUENCE [LARGE SCALE GENOMIC DNA]</scope>
</reference>
<protein>
    <submittedName>
        <fullName evidence="1">Uncharacterized protein</fullName>
    </submittedName>
</protein>
<evidence type="ECO:0000313" key="2">
    <source>
        <dbReference type="Proteomes" id="UP000499080"/>
    </source>
</evidence>
<organism evidence="1 2">
    <name type="scientific">Araneus ventricosus</name>
    <name type="common">Orbweaver spider</name>
    <name type="synonym">Epeira ventricosa</name>
    <dbReference type="NCBI Taxonomy" id="182803"/>
    <lineage>
        <taxon>Eukaryota</taxon>
        <taxon>Metazoa</taxon>
        <taxon>Ecdysozoa</taxon>
        <taxon>Arthropoda</taxon>
        <taxon>Chelicerata</taxon>
        <taxon>Arachnida</taxon>
        <taxon>Araneae</taxon>
        <taxon>Araneomorphae</taxon>
        <taxon>Entelegynae</taxon>
        <taxon>Araneoidea</taxon>
        <taxon>Araneidae</taxon>
        <taxon>Araneus</taxon>
    </lineage>
</organism>
<dbReference type="EMBL" id="BGPR01043740">
    <property type="protein sequence ID" value="GBO20386.1"/>
    <property type="molecule type" value="Genomic_DNA"/>
</dbReference>
<keyword evidence="2" id="KW-1185">Reference proteome</keyword>
<dbReference type="Proteomes" id="UP000499080">
    <property type="component" value="Unassembled WGS sequence"/>
</dbReference>
<name>A0A4Y2V8I2_ARAVE</name>
<dbReference type="AlphaFoldDB" id="A0A4Y2V8I2"/>
<comment type="caution">
    <text evidence="1">The sequence shown here is derived from an EMBL/GenBank/DDBJ whole genome shotgun (WGS) entry which is preliminary data.</text>
</comment>
<gene>
    <name evidence="1" type="ORF">AVEN_39883_1</name>
</gene>
<sequence length="106" mass="11659">MATLVEEQFSSAVAFVANIAITLIKLDGCTVEPRESELIGADLCLDFGEFGFSGKFGKILLTYRMQQSIDSGCSVKVYGKSTRLFARYSGKQVEDKKKISKFVSTL</sequence>
<proteinExistence type="predicted"/>